<dbReference type="InterPro" id="IPR005709">
    <property type="entry name" value="Ribosomal_uS4_bac-type"/>
</dbReference>
<keyword evidence="4 7" id="KW-0689">Ribosomal protein</keyword>
<evidence type="ECO:0000256" key="7">
    <source>
        <dbReference type="HAMAP-Rule" id="MF_01306"/>
    </source>
</evidence>
<feature type="domain" description="Small ribosomal subunit protein uS4 N-terminal" evidence="10">
    <location>
        <begin position="3"/>
        <end position="95"/>
    </location>
</feature>
<dbReference type="EMBL" id="MKGN01000019">
    <property type="protein sequence ID" value="PHN16193.1"/>
    <property type="molecule type" value="Genomic_DNA"/>
</dbReference>
<evidence type="ECO:0000313" key="11">
    <source>
        <dbReference type="EMBL" id="PHN16193.1"/>
    </source>
</evidence>
<evidence type="ECO:0000256" key="1">
    <source>
        <dbReference type="ARBA" id="ARBA00007465"/>
    </source>
</evidence>
<evidence type="ECO:0000256" key="4">
    <source>
        <dbReference type="ARBA" id="ARBA00022980"/>
    </source>
</evidence>
<dbReference type="SMART" id="SM01390">
    <property type="entry name" value="Ribosomal_S4"/>
    <property type="match status" value="1"/>
</dbReference>
<dbReference type="Pfam" id="PF01479">
    <property type="entry name" value="S4"/>
    <property type="match status" value="1"/>
</dbReference>
<reference evidence="11 12" key="1">
    <citation type="journal article" date="2017" name="ISME J.">
        <title>Tremblaya phenacola PPER: an evolutionary beta-gammaproteobacterium collage.</title>
        <authorList>
            <person name="Gil R."/>
            <person name="Vargas-Chavez C."/>
            <person name="Lopez-Madrigal S."/>
            <person name="Santos-Garcia D."/>
            <person name="Latorre A."/>
            <person name="Moya A."/>
        </authorList>
    </citation>
    <scope>NUCLEOTIDE SEQUENCE [LARGE SCALE GENOMIC DNA]</scope>
    <source>
        <strain evidence="11 12">PPER</strain>
    </source>
</reference>
<keyword evidence="12" id="KW-1185">Reference proteome</keyword>
<protein>
    <recommendedName>
        <fullName evidence="6 7">Small ribosomal subunit protein uS4</fullName>
    </recommendedName>
</protein>
<evidence type="ECO:0000256" key="8">
    <source>
        <dbReference type="RuleBase" id="RU003699"/>
    </source>
</evidence>
<dbReference type="GO" id="GO:0006412">
    <property type="term" value="P:translation"/>
    <property type="evidence" value="ECO:0007669"/>
    <property type="project" value="UniProtKB-UniRule"/>
</dbReference>
<keyword evidence="2 7" id="KW-0699">rRNA-binding</keyword>
<dbReference type="AlphaFoldDB" id="A0A2G0V6U7"/>
<dbReference type="Gene3D" id="3.10.290.10">
    <property type="entry name" value="RNA-binding S4 domain"/>
    <property type="match status" value="1"/>
</dbReference>
<dbReference type="NCBIfam" id="NF003717">
    <property type="entry name" value="PRK05327.1"/>
    <property type="match status" value="1"/>
</dbReference>
<dbReference type="Proteomes" id="UP000222818">
    <property type="component" value="Unassembled WGS sequence"/>
</dbReference>
<dbReference type="PANTHER" id="PTHR11831">
    <property type="entry name" value="30S 40S RIBOSOMAL PROTEIN"/>
    <property type="match status" value="1"/>
</dbReference>
<dbReference type="GO" id="GO:0015935">
    <property type="term" value="C:small ribosomal subunit"/>
    <property type="evidence" value="ECO:0007669"/>
    <property type="project" value="InterPro"/>
</dbReference>
<dbReference type="InterPro" id="IPR018079">
    <property type="entry name" value="Ribosomal_uS4_CS"/>
</dbReference>
<dbReference type="GO" id="GO:0042274">
    <property type="term" value="P:ribosomal small subunit biogenesis"/>
    <property type="evidence" value="ECO:0007669"/>
    <property type="project" value="TreeGrafter"/>
</dbReference>
<keyword evidence="3 7" id="KW-0694">RNA-binding</keyword>
<dbReference type="GO" id="GO:0019843">
    <property type="term" value="F:rRNA binding"/>
    <property type="evidence" value="ECO:0007669"/>
    <property type="project" value="UniProtKB-UniRule"/>
</dbReference>
<evidence type="ECO:0000256" key="2">
    <source>
        <dbReference type="ARBA" id="ARBA00022730"/>
    </source>
</evidence>
<dbReference type="Gene3D" id="1.10.1050.10">
    <property type="entry name" value="Ribosomal Protein S4 Delta 41, Chain A, domain 1"/>
    <property type="match status" value="1"/>
</dbReference>
<organism evidence="11 12">
    <name type="scientific">Candidatus Tremblayella phenacoccinincola</name>
    <dbReference type="NCBI Taxonomy" id="1010676"/>
    <lineage>
        <taxon>Bacteria</taxon>
        <taxon>Pseudomonadati</taxon>
        <taxon>Pseudomonadota</taxon>
        <taxon>Betaproteobacteria</taxon>
        <taxon>Candidatus Tremblayella</taxon>
    </lineage>
</organism>
<dbReference type="InterPro" id="IPR002942">
    <property type="entry name" value="S4_RNA-bd"/>
</dbReference>
<dbReference type="SUPFAM" id="SSF55174">
    <property type="entry name" value="Alpha-L RNA-binding motif"/>
    <property type="match status" value="1"/>
</dbReference>
<comment type="caution">
    <text evidence="11">The sequence shown here is derived from an EMBL/GenBank/DDBJ whole genome shotgun (WGS) entry which is preliminary data.</text>
</comment>
<evidence type="ECO:0000256" key="5">
    <source>
        <dbReference type="ARBA" id="ARBA00023274"/>
    </source>
</evidence>
<feature type="domain" description="RNA-binding S4" evidence="9">
    <location>
        <begin position="96"/>
        <end position="160"/>
    </location>
</feature>
<dbReference type="PROSITE" id="PS50889">
    <property type="entry name" value="S4"/>
    <property type="match status" value="1"/>
</dbReference>
<evidence type="ECO:0000256" key="6">
    <source>
        <dbReference type="ARBA" id="ARBA00035254"/>
    </source>
</evidence>
<dbReference type="CDD" id="cd00165">
    <property type="entry name" value="S4"/>
    <property type="match status" value="1"/>
</dbReference>
<dbReference type="InterPro" id="IPR036986">
    <property type="entry name" value="S4_RNA-bd_sf"/>
</dbReference>
<evidence type="ECO:0000256" key="3">
    <source>
        <dbReference type="ARBA" id="ARBA00022884"/>
    </source>
</evidence>
<keyword evidence="5 7" id="KW-0687">Ribonucleoprotein</keyword>
<sequence>MSKYIGPKQKLSRREGCDLFLKSGSRSFEEKCKSRTKPGQQSKHVLKSSSYGIQLREKQKTKRTYGISERQFLIYIRNAIKTNNEIGSLLLHSLESRLDNIVYRLGFSVTRAEARQLIAHKAILVNNRVVNIPSYSVKPVDSIKIHDRAKTQSRITNAIRIHQKVPSWLAVDHSLLEGSFKHMPTRKEMPVGLNERLIFELYGS</sequence>
<dbReference type="PANTHER" id="PTHR11831:SF4">
    <property type="entry name" value="SMALL RIBOSOMAL SUBUNIT PROTEIN US4M"/>
    <property type="match status" value="1"/>
</dbReference>
<evidence type="ECO:0000313" key="12">
    <source>
        <dbReference type="Proteomes" id="UP000222818"/>
    </source>
</evidence>
<dbReference type="OrthoDB" id="9803672at2"/>
<comment type="subunit">
    <text evidence="7">Part of the 30S ribosomal subunit. Contacts protein S5. The interaction surface between S4 and S5 is involved in control of translational fidelity.</text>
</comment>
<dbReference type="NCBIfam" id="TIGR01017">
    <property type="entry name" value="rpsD_bact"/>
    <property type="match status" value="1"/>
</dbReference>
<gene>
    <name evidence="7 11" type="primary">rpsD</name>
    <name evidence="11" type="ORF">TPPER_00186</name>
</gene>
<proteinExistence type="inferred from homology"/>
<dbReference type="RefSeq" id="WP_099336903.1">
    <property type="nucleotide sequence ID" value="NZ_MKGN01000019.1"/>
</dbReference>
<comment type="function">
    <text evidence="7">One of the primary rRNA binding proteins, it binds directly to 16S rRNA where it nucleates assembly of the body of the 30S subunit.</text>
</comment>
<dbReference type="FunFam" id="3.10.290.10:FF:000001">
    <property type="entry name" value="30S ribosomal protein S4"/>
    <property type="match status" value="1"/>
</dbReference>
<comment type="function">
    <text evidence="7">With S5 and S12 plays an important role in translational accuracy.</text>
</comment>
<dbReference type="InterPro" id="IPR022801">
    <property type="entry name" value="Ribosomal_uS4"/>
</dbReference>
<comment type="similarity">
    <text evidence="1 7 8">Belongs to the universal ribosomal protein uS4 family.</text>
</comment>
<dbReference type="GO" id="GO:0003735">
    <property type="term" value="F:structural constituent of ribosome"/>
    <property type="evidence" value="ECO:0007669"/>
    <property type="project" value="InterPro"/>
</dbReference>
<dbReference type="PROSITE" id="PS00632">
    <property type="entry name" value="RIBOSOMAL_S4"/>
    <property type="match status" value="1"/>
</dbReference>
<dbReference type="Pfam" id="PF00163">
    <property type="entry name" value="Ribosomal_S4"/>
    <property type="match status" value="1"/>
</dbReference>
<evidence type="ECO:0000259" key="9">
    <source>
        <dbReference type="SMART" id="SM00363"/>
    </source>
</evidence>
<dbReference type="SMART" id="SM00363">
    <property type="entry name" value="S4"/>
    <property type="match status" value="1"/>
</dbReference>
<accession>A0A2G0V6U7</accession>
<dbReference type="HAMAP" id="MF_01306_B">
    <property type="entry name" value="Ribosomal_uS4_B"/>
    <property type="match status" value="1"/>
</dbReference>
<name>A0A2G0V6U7_9PROT</name>
<dbReference type="InterPro" id="IPR001912">
    <property type="entry name" value="Ribosomal_uS4_N"/>
</dbReference>
<evidence type="ECO:0000259" key="10">
    <source>
        <dbReference type="SMART" id="SM01390"/>
    </source>
</evidence>